<keyword evidence="1" id="KW-0812">Transmembrane</keyword>
<gene>
    <name evidence="2" type="ORF">B0J15DRAFT_486604</name>
</gene>
<organism evidence="2 3">
    <name type="scientific">Fusarium solani</name>
    <name type="common">Filamentous fungus</name>
    <dbReference type="NCBI Taxonomy" id="169388"/>
    <lineage>
        <taxon>Eukaryota</taxon>
        <taxon>Fungi</taxon>
        <taxon>Dikarya</taxon>
        <taxon>Ascomycota</taxon>
        <taxon>Pezizomycotina</taxon>
        <taxon>Sordariomycetes</taxon>
        <taxon>Hypocreomycetidae</taxon>
        <taxon>Hypocreales</taxon>
        <taxon>Nectriaceae</taxon>
        <taxon>Fusarium</taxon>
        <taxon>Fusarium solani species complex</taxon>
    </lineage>
</organism>
<dbReference type="AlphaFoldDB" id="A0A9P9KTS2"/>
<dbReference type="Proteomes" id="UP000736672">
    <property type="component" value="Unassembled WGS sequence"/>
</dbReference>
<evidence type="ECO:0000256" key="1">
    <source>
        <dbReference type="SAM" id="Phobius"/>
    </source>
</evidence>
<feature type="transmembrane region" description="Helical" evidence="1">
    <location>
        <begin position="145"/>
        <end position="161"/>
    </location>
</feature>
<sequence length="191" mass="21154">MSIVEQAKLQHVSPCSWSTGDQEKPTVAGSHQKRTVRWAIEVGRRPRPPLLQTSILTTLTLGSTITTSLLPTLFRKPSVNGTCWTKFPACDSTSLQAPTILPSLLRPDFTCETLLTMLCLVIFIHWTCISVLFQTARWRERYLPKALYAVVIGMIPAVYAVDDSAVLMLQVLPTISDICVVICLGLDCLSH</sequence>
<dbReference type="EMBL" id="JAGTJS010000005">
    <property type="protein sequence ID" value="KAH7268339.1"/>
    <property type="molecule type" value="Genomic_DNA"/>
</dbReference>
<dbReference type="OrthoDB" id="10520076at2759"/>
<feature type="transmembrane region" description="Helical" evidence="1">
    <location>
        <begin position="114"/>
        <end position="133"/>
    </location>
</feature>
<accession>A0A9P9KTS2</accession>
<comment type="caution">
    <text evidence="2">The sequence shown here is derived from an EMBL/GenBank/DDBJ whole genome shotgun (WGS) entry which is preliminary data.</text>
</comment>
<reference evidence="2" key="1">
    <citation type="journal article" date="2021" name="Nat. Commun.">
        <title>Genetic determinants of endophytism in the Arabidopsis root mycobiome.</title>
        <authorList>
            <person name="Mesny F."/>
            <person name="Miyauchi S."/>
            <person name="Thiergart T."/>
            <person name="Pickel B."/>
            <person name="Atanasova L."/>
            <person name="Karlsson M."/>
            <person name="Huettel B."/>
            <person name="Barry K.W."/>
            <person name="Haridas S."/>
            <person name="Chen C."/>
            <person name="Bauer D."/>
            <person name="Andreopoulos W."/>
            <person name="Pangilinan J."/>
            <person name="LaButti K."/>
            <person name="Riley R."/>
            <person name="Lipzen A."/>
            <person name="Clum A."/>
            <person name="Drula E."/>
            <person name="Henrissat B."/>
            <person name="Kohler A."/>
            <person name="Grigoriev I.V."/>
            <person name="Martin F.M."/>
            <person name="Hacquard S."/>
        </authorList>
    </citation>
    <scope>NUCLEOTIDE SEQUENCE</scope>
    <source>
        <strain evidence="2">FSSC 5 MPI-SDFR-AT-0091</strain>
    </source>
</reference>
<protein>
    <submittedName>
        <fullName evidence="2">Uncharacterized protein</fullName>
    </submittedName>
</protein>
<evidence type="ECO:0000313" key="2">
    <source>
        <dbReference type="EMBL" id="KAH7268339.1"/>
    </source>
</evidence>
<evidence type="ECO:0000313" key="3">
    <source>
        <dbReference type="Proteomes" id="UP000736672"/>
    </source>
</evidence>
<keyword evidence="3" id="KW-1185">Reference proteome</keyword>
<keyword evidence="1" id="KW-1133">Transmembrane helix</keyword>
<keyword evidence="1" id="KW-0472">Membrane</keyword>
<proteinExistence type="predicted"/>
<name>A0A9P9KTS2_FUSSL</name>